<sequence length="435" mass="47365">MLHVIIVGAGISGLTCAITLAKYTHVQVTVLERAAVMDKAGNGIQVPCNAAHAMRCLGLLDKLLVKTNGPATAFLNLKYDDGEILLHKDLTRCEELYGAPWLLIHRADYMTVLLDEARRVGVRIRLGCDVDGVDLDTPSVKLQTGHVYQADVVVGCDGINSTIRSVMHPSTQPVPTGEFAYRALFTRSQLSSPSFRHLLSTVGISRCWMGPLANAVFYPLQEGTLFNLVIAIADPNFNNNTCDEQALLPSVRAWLSGWDPTLLEMLDAASHLVRFPLYQVDKLPFWSKGFVTLTGDAAHAMPPHLAQGAATGVEDGFILGTLLGRSSRQVSGPTRSAQLRAVLRAYEGLQHDRTAQIVSGSRFTGMLDHLPQGPDQRARDAEFAMYDPEKTVSAMPWIDARTNRKLLGRKVDEVAEGEVARLLAAGGFADRGTKL</sequence>
<feature type="domain" description="FAD-binding" evidence="6">
    <location>
        <begin position="3"/>
        <end position="325"/>
    </location>
</feature>
<dbReference type="PANTHER" id="PTHR13789">
    <property type="entry name" value="MONOOXYGENASE"/>
    <property type="match status" value="1"/>
</dbReference>
<dbReference type="Gene3D" id="3.50.50.60">
    <property type="entry name" value="FAD/NAD(P)-binding domain"/>
    <property type="match status" value="1"/>
</dbReference>
<dbReference type="PANTHER" id="PTHR13789:SF311">
    <property type="entry name" value="HYDROXYLASE, PUTATIVE (AFU_ORTHOLOGUE AFUA_5G10180)-RELATED"/>
    <property type="match status" value="1"/>
</dbReference>
<keyword evidence="4" id="KW-0560">Oxidoreductase</keyword>
<dbReference type="EMBL" id="AZNF01000004">
    <property type="protein sequence ID" value="KID67713.1"/>
    <property type="molecule type" value="Genomic_DNA"/>
</dbReference>
<dbReference type="VEuPathDB" id="FungiDB:MAN_04471"/>
<keyword evidence="2" id="KW-0285">Flavoprotein</keyword>
<dbReference type="GO" id="GO:0004497">
    <property type="term" value="F:monooxygenase activity"/>
    <property type="evidence" value="ECO:0007669"/>
    <property type="project" value="UniProtKB-KW"/>
</dbReference>
<dbReference type="InterPro" id="IPR036188">
    <property type="entry name" value="FAD/NAD-bd_sf"/>
</dbReference>
<proteinExistence type="inferred from homology"/>
<dbReference type="SUPFAM" id="SSF54373">
    <property type="entry name" value="FAD-linked reductases, C-terminal domain"/>
    <property type="match status" value="1"/>
</dbReference>
<evidence type="ECO:0000256" key="1">
    <source>
        <dbReference type="ARBA" id="ARBA00007992"/>
    </source>
</evidence>
<keyword evidence="8" id="KW-1185">Reference proteome</keyword>
<comment type="caution">
    <text evidence="7">The sequence shown here is derived from an EMBL/GenBank/DDBJ whole genome shotgun (WGS) entry which is preliminary data.</text>
</comment>
<evidence type="ECO:0000313" key="7">
    <source>
        <dbReference type="EMBL" id="KID67713.1"/>
    </source>
</evidence>
<dbReference type="SUPFAM" id="SSF51905">
    <property type="entry name" value="FAD/NAD(P)-binding domain"/>
    <property type="match status" value="1"/>
</dbReference>
<dbReference type="Proteomes" id="UP000031186">
    <property type="component" value="Unassembled WGS sequence"/>
</dbReference>
<dbReference type="AlphaFoldDB" id="A0A0B4FAX5"/>
<organism evidence="7 8">
    <name type="scientific">Metarhizium anisopliae (strain ARSEF 549)</name>
    <dbReference type="NCBI Taxonomy" id="3151832"/>
    <lineage>
        <taxon>Eukaryota</taxon>
        <taxon>Fungi</taxon>
        <taxon>Dikarya</taxon>
        <taxon>Ascomycota</taxon>
        <taxon>Pezizomycotina</taxon>
        <taxon>Sordariomycetes</taxon>
        <taxon>Hypocreomycetidae</taxon>
        <taxon>Hypocreales</taxon>
        <taxon>Clavicipitaceae</taxon>
        <taxon>Metarhizium</taxon>
    </lineage>
</organism>
<dbReference type="Pfam" id="PF01494">
    <property type="entry name" value="FAD_binding_3"/>
    <property type="match status" value="1"/>
</dbReference>
<gene>
    <name evidence="7" type="ORF">MAN_04471</name>
</gene>
<accession>A0A0B4FAX5</accession>
<dbReference type="InterPro" id="IPR002938">
    <property type="entry name" value="FAD-bd"/>
</dbReference>
<keyword evidence="5" id="KW-0503">Monooxygenase</keyword>
<comment type="similarity">
    <text evidence="1">Belongs to the paxM FAD-dependent monooxygenase family.</text>
</comment>
<feature type="non-terminal residue" evidence="7">
    <location>
        <position position="1"/>
    </location>
</feature>
<evidence type="ECO:0000256" key="2">
    <source>
        <dbReference type="ARBA" id="ARBA00022630"/>
    </source>
</evidence>
<dbReference type="GO" id="GO:0071949">
    <property type="term" value="F:FAD binding"/>
    <property type="evidence" value="ECO:0007669"/>
    <property type="project" value="InterPro"/>
</dbReference>
<evidence type="ECO:0000256" key="3">
    <source>
        <dbReference type="ARBA" id="ARBA00022827"/>
    </source>
</evidence>
<dbReference type="InterPro" id="IPR050493">
    <property type="entry name" value="FAD-dep_Monooxygenase_BioMet"/>
</dbReference>
<dbReference type="PRINTS" id="PR00420">
    <property type="entry name" value="RNGMNOXGNASE"/>
</dbReference>
<evidence type="ECO:0000256" key="5">
    <source>
        <dbReference type="ARBA" id="ARBA00023033"/>
    </source>
</evidence>
<reference evidence="7 8" key="1">
    <citation type="journal article" date="2014" name="Proc. Natl. Acad. Sci. U.S.A.">
        <title>Trajectory and genomic determinants of fungal-pathogen speciation and host adaptation.</title>
        <authorList>
            <person name="Hu X."/>
            <person name="Xiao G."/>
            <person name="Zheng P."/>
            <person name="Shang Y."/>
            <person name="Su Y."/>
            <person name="Zhang X."/>
            <person name="Liu X."/>
            <person name="Zhan S."/>
            <person name="St Leger R.J."/>
            <person name="Wang C."/>
        </authorList>
    </citation>
    <scope>NUCLEOTIDE SEQUENCE [LARGE SCALE GENOMIC DNA]</scope>
    <source>
        <strain evidence="7 8">ARSEF 549</strain>
    </source>
</reference>
<evidence type="ECO:0000313" key="8">
    <source>
        <dbReference type="Proteomes" id="UP000031186"/>
    </source>
</evidence>
<evidence type="ECO:0000259" key="6">
    <source>
        <dbReference type="Pfam" id="PF01494"/>
    </source>
</evidence>
<protein>
    <submittedName>
        <fullName evidence="7">Aromatic-ring hydroxylase-like protein</fullName>
    </submittedName>
</protein>
<dbReference type="OrthoDB" id="16820at2759"/>
<name>A0A0B4FAX5_METAF</name>
<dbReference type="HOGENOM" id="CLU_009665_19_3_1"/>
<keyword evidence="3" id="KW-0274">FAD</keyword>
<evidence type="ECO:0000256" key="4">
    <source>
        <dbReference type="ARBA" id="ARBA00023002"/>
    </source>
</evidence>